<dbReference type="SMART" id="SM00278">
    <property type="entry name" value="HhH1"/>
    <property type="match status" value="3"/>
</dbReference>
<dbReference type="InterPro" id="IPR010994">
    <property type="entry name" value="RuvA_2-like"/>
</dbReference>
<dbReference type="PANTHER" id="PTHR21180">
    <property type="entry name" value="ENDONUCLEASE/EXONUCLEASE/PHOSPHATASE FAMILY DOMAIN-CONTAINING PROTEIN 1"/>
    <property type="match status" value="1"/>
</dbReference>
<evidence type="ECO:0000313" key="3">
    <source>
        <dbReference type="EMBL" id="APU69156.1"/>
    </source>
</evidence>
<accession>A0A1L7I6E6</accession>
<sequence>MNWRSHFALTKGQRNGIFILVGLIVLLQVAILFFSFFPWSSEEIPTETPEIIAYQQKLDSLKEARQNFRKDTIFPFNPNYLTDFKGYELGMSLEEIDRVKTFRQTGKWINSAEEFQQVAGLEDSSFQKIRPYLRFPDWVTTKTSRKFSASASEKSAASTVELVDLNSATAEDLQVVQGIGKVLSERIVKYRYRIGGFRSAIQLNDVYGLQPEVVQKITSRFQVKTMPAFELVDLDTAGLDDLLSIPYIDEKLAREIINYRKLHEGISSIEELTKIPGFPSEKIDRIKLYLAKD</sequence>
<dbReference type="GO" id="GO:0015627">
    <property type="term" value="C:type II protein secretion system complex"/>
    <property type="evidence" value="ECO:0007669"/>
    <property type="project" value="TreeGrafter"/>
</dbReference>
<keyword evidence="4" id="KW-1185">Reference proteome</keyword>
<evidence type="ECO:0000256" key="1">
    <source>
        <dbReference type="SAM" id="Phobius"/>
    </source>
</evidence>
<feature type="domain" description="Helix-hairpin-helix DNA-binding motif class 1" evidence="2">
    <location>
        <begin position="240"/>
        <end position="259"/>
    </location>
</feature>
<dbReference type="OrthoDB" id="981124at2"/>
<dbReference type="AlphaFoldDB" id="A0A1L7I6E6"/>
<reference evidence="3 4" key="1">
    <citation type="submission" date="2016-07" db="EMBL/GenBank/DDBJ databases">
        <title>Multi-omics approach to identify versatile polysaccharide utilization systems of a marine flavobacterium Gramella flava.</title>
        <authorList>
            <person name="Tang K."/>
        </authorList>
    </citation>
    <scope>NUCLEOTIDE SEQUENCE [LARGE SCALE GENOMIC DNA]</scope>
    <source>
        <strain evidence="3 4">JLT2011</strain>
    </source>
</reference>
<feature type="domain" description="Helix-hairpin-helix DNA-binding motif class 1" evidence="2">
    <location>
        <begin position="270"/>
        <end position="289"/>
    </location>
</feature>
<dbReference type="SUPFAM" id="SSF47781">
    <property type="entry name" value="RuvA domain 2-like"/>
    <property type="match status" value="2"/>
</dbReference>
<dbReference type="Gene3D" id="1.10.150.320">
    <property type="entry name" value="Photosystem II 12 kDa extrinsic protein"/>
    <property type="match status" value="1"/>
</dbReference>
<keyword evidence="1" id="KW-1133">Transmembrane helix</keyword>
<organism evidence="3 4">
    <name type="scientific">Christiangramia flava JLT2011</name>
    <dbReference type="NCBI Taxonomy" id="1229726"/>
    <lineage>
        <taxon>Bacteria</taxon>
        <taxon>Pseudomonadati</taxon>
        <taxon>Bacteroidota</taxon>
        <taxon>Flavobacteriia</taxon>
        <taxon>Flavobacteriales</taxon>
        <taxon>Flavobacteriaceae</taxon>
        <taxon>Christiangramia</taxon>
    </lineage>
</organism>
<keyword evidence="1" id="KW-0472">Membrane</keyword>
<evidence type="ECO:0000259" key="2">
    <source>
        <dbReference type="SMART" id="SM00278"/>
    </source>
</evidence>
<dbReference type="Gene3D" id="1.10.150.280">
    <property type="entry name" value="AF1531-like domain"/>
    <property type="match status" value="1"/>
</dbReference>
<feature type="transmembrane region" description="Helical" evidence="1">
    <location>
        <begin position="16"/>
        <end position="39"/>
    </location>
</feature>
<dbReference type="GO" id="GO:0015628">
    <property type="term" value="P:protein secretion by the type II secretion system"/>
    <property type="evidence" value="ECO:0007669"/>
    <property type="project" value="TreeGrafter"/>
</dbReference>
<dbReference type="STRING" id="1229726.GRFL_2432"/>
<dbReference type="RefSeq" id="WP_083644849.1">
    <property type="nucleotide sequence ID" value="NZ_AMRU01000011.1"/>
</dbReference>
<name>A0A1L7I6E6_9FLAO</name>
<proteinExistence type="predicted"/>
<dbReference type="Proteomes" id="UP000186230">
    <property type="component" value="Chromosome"/>
</dbReference>
<gene>
    <name evidence="3" type="ORF">GRFL_2432</name>
</gene>
<dbReference type="EMBL" id="CP016359">
    <property type="protein sequence ID" value="APU69156.1"/>
    <property type="molecule type" value="Genomic_DNA"/>
</dbReference>
<dbReference type="Pfam" id="PF12836">
    <property type="entry name" value="HHH_3"/>
    <property type="match status" value="2"/>
</dbReference>
<feature type="domain" description="Helix-hairpin-helix DNA-binding motif class 1" evidence="2">
    <location>
        <begin position="171"/>
        <end position="190"/>
    </location>
</feature>
<evidence type="ECO:0000313" key="4">
    <source>
        <dbReference type="Proteomes" id="UP000186230"/>
    </source>
</evidence>
<dbReference type="InterPro" id="IPR051675">
    <property type="entry name" value="Endo/Exo/Phosphatase_dom_1"/>
</dbReference>
<dbReference type="GO" id="GO:0006281">
    <property type="term" value="P:DNA repair"/>
    <property type="evidence" value="ECO:0007669"/>
    <property type="project" value="InterPro"/>
</dbReference>
<keyword evidence="1" id="KW-0812">Transmembrane</keyword>
<dbReference type="GO" id="GO:0003677">
    <property type="term" value="F:DNA binding"/>
    <property type="evidence" value="ECO:0007669"/>
    <property type="project" value="InterPro"/>
</dbReference>
<dbReference type="KEGG" id="gfl:GRFL_2432"/>
<dbReference type="PANTHER" id="PTHR21180:SF32">
    <property type="entry name" value="ENDONUCLEASE_EXONUCLEASE_PHOSPHATASE FAMILY DOMAIN-CONTAINING PROTEIN 1"/>
    <property type="match status" value="1"/>
</dbReference>
<dbReference type="InterPro" id="IPR003583">
    <property type="entry name" value="Hlx-hairpin-Hlx_DNA-bd_motif"/>
</dbReference>
<protein>
    <recommendedName>
        <fullName evidence="2">Helix-hairpin-helix DNA-binding motif class 1 domain-containing protein</fullName>
    </recommendedName>
</protein>